<feature type="transmembrane region" description="Helical" evidence="1">
    <location>
        <begin position="220"/>
        <end position="236"/>
    </location>
</feature>
<protein>
    <submittedName>
        <fullName evidence="2">Uncharacterized protein</fullName>
    </submittedName>
</protein>
<organism evidence="2 3">
    <name type="scientific">Fibrella aquatilis</name>
    <dbReference type="NCBI Taxonomy" id="2817059"/>
    <lineage>
        <taxon>Bacteria</taxon>
        <taxon>Pseudomonadati</taxon>
        <taxon>Bacteroidota</taxon>
        <taxon>Cytophagia</taxon>
        <taxon>Cytophagales</taxon>
        <taxon>Spirosomataceae</taxon>
        <taxon>Fibrella</taxon>
    </lineage>
</organism>
<reference evidence="2 3" key="1">
    <citation type="submission" date="2021-03" db="EMBL/GenBank/DDBJ databases">
        <title>Fibrella sp. HMF5036 genome sequencing and assembly.</title>
        <authorList>
            <person name="Kang H."/>
            <person name="Kim H."/>
            <person name="Bae S."/>
            <person name="Joh K."/>
        </authorList>
    </citation>
    <scope>NUCLEOTIDE SEQUENCE [LARGE SCALE GENOMIC DNA]</scope>
    <source>
        <strain evidence="2 3">HMF5036</strain>
    </source>
</reference>
<comment type="caution">
    <text evidence="2">The sequence shown here is derived from an EMBL/GenBank/DDBJ whole genome shotgun (WGS) entry which is preliminary data.</text>
</comment>
<dbReference type="RefSeq" id="WP_207338754.1">
    <property type="nucleotide sequence ID" value="NZ_JAFMYU010000038.1"/>
</dbReference>
<evidence type="ECO:0000256" key="1">
    <source>
        <dbReference type="SAM" id="Phobius"/>
    </source>
</evidence>
<sequence>MKAFFHNVALMRFCLGIFIVIDGYPLSFFMKETLQLAPMSTNFTAGFLLLGIFLMTPSTIIKKFYMPNIPIMGALMGFLGFCLLYAFLYNTVALGDVNKDMIYYTFVVLFVFMLVSIPDETAKQVVFVGVMFTLVSNIGLVLSLLTDPEWTLGQRASIQYGPPGARSGNPHVFAHNAQIGLVLSLVWARRPKVNFLIKFFAISMVIFNIIILMLTFSKSAILSTTLTGLTYLFVNIRKISAQRIMKAVTSPISLIIIALPFLAFFGLIIVKPEIWDIITIYGDLIGGRFSENILALLGKDTAEGAEAQLDGSSANRVLSFTYMSYAVMGNFLQLLPGYGYKFFYLDVPILEALLCQGVAGFTVLMYAFYHITRESLRVVYRGGRNDMETFVAYLFLFHVVGYFTGGRPYDMAFLHPLCLFARFLGINYDPALSHGYVDQPPTHEPALDESVLQPT</sequence>
<dbReference type="AlphaFoldDB" id="A0A939GE74"/>
<name>A0A939GE74_9BACT</name>
<dbReference type="EMBL" id="JAFMYU010000038">
    <property type="protein sequence ID" value="MBO0934788.1"/>
    <property type="molecule type" value="Genomic_DNA"/>
</dbReference>
<feature type="transmembrane region" description="Helical" evidence="1">
    <location>
        <begin position="101"/>
        <end position="118"/>
    </location>
</feature>
<accession>A0A939GE74</accession>
<proteinExistence type="predicted"/>
<dbReference type="Proteomes" id="UP000664795">
    <property type="component" value="Unassembled WGS sequence"/>
</dbReference>
<feature type="transmembrane region" description="Helical" evidence="1">
    <location>
        <begin position="347"/>
        <end position="369"/>
    </location>
</feature>
<feature type="transmembrane region" description="Helical" evidence="1">
    <location>
        <begin position="195"/>
        <end position="214"/>
    </location>
</feature>
<feature type="transmembrane region" description="Helical" evidence="1">
    <location>
        <begin position="248"/>
        <end position="270"/>
    </location>
</feature>
<keyword evidence="1" id="KW-0812">Transmembrane</keyword>
<feature type="transmembrane region" description="Helical" evidence="1">
    <location>
        <begin position="389"/>
        <end position="405"/>
    </location>
</feature>
<keyword evidence="3" id="KW-1185">Reference proteome</keyword>
<feature type="transmembrane region" description="Helical" evidence="1">
    <location>
        <begin position="68"/>
        <end position="89"/>
    </location>
</feature>
<keyword evidence="1" id="KW-1133">Transmembrane helix</keyword>
<feature type="transmembrane region" description="Helical" evidence="1">
    <location>
        <begin position="36"/>
        <end position="56"/>
    </location>
</feature>
<feature type="transmembrane region" description="Helical" evidence="1">
    <location>
        <begin position="172"/>
        <end position="188"/>
    </location>
</feature>
<feature type="transmembrane region" description="Helical" evidence="1">
    <location>
        <begin position="9"/>
        <end position="30"/>
    </location>
</feature>
<feature type="transmembrane region" description="Helical" evidence="1">
    <location>
        <begin position="125"/>
        <end position="145"/>
    </location>
</feature>
<gene>
    <name evidence="2" type="ORF">J2I48_27505</name>
</gene>
<keyword evidence="1" id="KW-0472">Membrane</keyword>
<evidence type="ECO:0000313" key="3">
    <source>
        <dbReference type="Proteomes" id="UP000664795"/>
    </source>
</evidence>
<evidence type="ECO:0000313" key="2">
    <source>
        <dbReference type="EMBL" id="MBO0934788.1"/>
    </source>
</evidence>